<dbReference type="AlphaFoldDB" id="A0A858RJ74"/>
<feature type="transmembrane region" description="Helical" evidence="1">
    <location>
        <begin position="298"/>
        <end position="318"/>
    </location>
</feature>
<proteinExistence type="predicted"/>
<keyword evidence="3" id="KW-0808">Transferase</keyword>
<dbReference type="PANTHER" id="PTHR23028:SF53">
    <property type="entry name" value="ACYL_TRANSF_3 DOMAIN-CONTAINING PROTEIN"/>
    <property type="match status" value="1"/>
</dbReference>
<protein>
    <submittedName>
        <fullName evidence="3">Acyltransferase</fullName>
    </submittedName>
</protein>
<dbReference type="GO" id="GO:0016747">
    <property type="term" value="F:acyltransferase activity, transferring groups other than amino-acyl groups"/>
    <property type="evidence" value="ECO:0007669"/>
    <property type="project" value="InterPro"/>
</dbReference>
<organism evidence="3 4">
    <name type="scientific">Luteolibacter luteus</name>
    <dbReference type="NCBI Taxonomy" id="2728835"/>
    <lineage>
        <taxon>Bacteria</taxon>
        <taxon>Pseudomonadati</taxon>
        <taxon>Verrucomicrobiota</taxon>
        <taxon>Verrucomicrobiia</taxon>
        <taxon>Verrucomicrobiales</taxon>
        <taxon>Verrucomicrobiaceae</taxon>
        <taxon>Luteolibacter</taxon>
    </lineage>
</organism>
<sequence>MQPAQSTSALPSAGGFPSLQGGKIPALNGWRAVCISLVLLHHSKWVPGGPDFNITGFGGLGVRFFFVISGFLITVLMLREVATKGHLEVGAFFKRRCLRILPVYYAFLAAVFLLQLGTPYELSLQEWIGNLTFTKNYFGSDWTTGHLWSLAVEQQFYLLWPFAFRALAPLASPRRALAWLSLPMLLCPVLWAIGSITGIKGPLNLGSFFINADALATGCALAVLLWHWGDKVSAWFARKSVFLLMAGTFAVAASLWLAPQLRGVLFALTFTFPTLQNLGLALLLALSIQAGRSRLLAWLDWSWIAFIGTVSYSLYMWQQIFCTKPEVFGASPAWWNSFPLWVVAAFLAALASYYLVERPFLRMKRRHTSSPVESLRTDEIPACPGEK</sequence>
<dbReference type="EMBL" id="CP051774">
    <property type="protein sequence ID" value="QJE96967.1"/>
    <property type="molecule type" value="Genomic_DNA"/>
</dbReference>
<feature type="transmembrane region" description="Helical" evidence="1">
    <location>
        <begin position="98"/>
        <end position="117"/>
    </location>
</feature>
<name>A0A858RJ74_9BACT</name>
<dbReference type="KEGG" id="luo:HHL09_14610"/>
<keyword evidence="1" id="KW-1133">Transmembrane helix</keyword>
<keyword evidence="4" id="KW-1185">Reference proteome</keyword>
<feature type="transmembrane region" description="Helical" evidence="1">
    <location>
        <begin position="338"/>
        <end position="356"/>
    </location>
</feature>
<feature type="domain" description="Acyltransferase 3" evidence="2">
    <location>
        <begin position="25"/>
        <end position="355"/>
    </location>
</feature>
<gene>
    <name evidence="3" type="ORF">HHL09_14610</name>
</gene>
<evidence type="ECO:0000256" key="1">
    <source>
        <dbReference type="SAM" id="Phobius"/>
    </source>
</evidence>
<evidence type="ECO:0000313" key="4">
    <source>
        <dbReference type="Proteomes" id="UP000501812"/>
    </source>
</evidence>
<dbReference type="GO" id="GO:0016020">
    <property type="term" value="C:membrane"/>
    <property type="evidence" value="ECO:0007669"/>
    <property type="project" value="TreeGrafter"/>
</dbReference>
<dbReference type="PANTHER" id="PTHR23028">
    <property type="entry name" value="ACETYLTRANSFERASE"/>
    <property type="match status" value="1"/>
</dbReference>
<keyword evidence="1" id="KW-0472">Membrane</keyword>
<feature type="transmembrane region" description="Helical" evidence="1">
    <location>
        <begin position="145"/>
        <end position="164"/>
    </location>
</feature>
<dbReference type="GO" id="GO:0000271">
    <property type="term" value="P:polysaccharide biosynthetic process"/>
    <property type="evidence" value="ECO:0007669"/>
    <property type="project" value="TreeGrafter"/>
</dbReference>
<evidence type="ECO:0000313" key="3">
    <source>
        <dbReference type="EMBL" id="QJE96967.1"/>
    </source>
</evidence>
<feature type="transmembrane region" description="Helical" evidence="1">
    <location>
        <begin position="176"/>
        <end position="196"/>
    </location>
</feature>
<feature type="transmembrane region" description="Helical" evidence="1">
    <location>
        <begin position="240"/>
        <end position="258"/>
    </location>
</feature>
<reference evidence="3 4" key="1">
    <citation type="submission" date="2020-04" db="EMBL/GenBank/DDBJ databases">
        <title>Luteolibacter sp. G-1-1-1 isolated from soil.</title>
        <authorList>
            <person name="Dahal R.H."/>
        </authorList>
    </citation>
    <scope>NUCLEOTIDE SEQUENCE [LARGE SCALE GENOMIC DNA]</scope>
    <source>
        <strain evidence="3 4">G-1-1-1</strain>
    </source>
</reference>
<dbReference type="InterPro" id="IPR002656">
    <property type="entry name" value="Acyl_transf_3_dom"/>
</dbReference>
<dbReference type="Pfam" id="PF01757">
    <property type="entry name" value="Acyl_transf_3"/>
    <property type="match status" value="1"/>
</dbReference>
<keyword evidence="1" id="KW-0812">Transmembrane</keyword>
<dbReference type="Proteomes" id="UP000501812">
    <property type="component" value="Chromosome"/>
</dbReference>
<dbReference type="RefSeq" id="WP_169455367.1">
    <property type="nucleotide sequence ID" value="NZ_CP051774.1"/>
</dbReference>
<keyword evidence="3" id="KW-0012">Acyltransferase</keyword>
<feature type="transmembrane region" description="Helical" evidence="1">
    <location>
        <begin position="54"/>
        <end position="78"/>
    </location>
</feature>
<dbReference type="InterPro" id="IPR050879">
    <property type="entry name" value="Acyltransferase_3"/>
</dbReference>
<feature type="transmembrane region" description="Helical" evidence="1">
    <location>
        <begin position="208"/>
        <end position="228"/>
    </location>
</feature>
<evidence type="ECO:0000259" key="2">
    <source>
        <dbReference type="Pfam" id="PF01757"/>
    </source>
</evidence>
<accession>A0A858RJ74</accession>
<feature type="transmembrane region" description="Helical" evidence="1">
    <location>
        <begin position="264"/>
        <end position="286"/>
    </location>
</feature>